<keyword evidence="9 13" id="KW-0653">Protein transport</keyword>
<feature type="region of interest" description="Disordered" evidence="15">
    <location>
        <begin position="1"/>
        <end position="20"/>
    </location>
</feature>
<reference evidence="17" key="2">
    <citation type="submission" date="2025-09" db="UniProtKB">
        <authorList>
            <consortium name="Ensembl"/>
        </authorList>
    </citation>
    <scope>IDENTIFICATION</scope>
</reference>
<keyword evidence="4 13" id="KW-0813">Transport</keyword>
<proteinExistence type="inferred from homology"/>
<evidence type="ECO:0000256" key="13">
    <source>
        <dbReference type="PIRNR" id="PIRNR005673"/>
    </source>
</evidence>
<accession>A0A673MIX7</accession>
<keyword evidence="10" id="KW-0007">Acetylation</keyword>
<dbReference type="Gene3D" id="1.20.5.690">
    <property type="entry name" value="Importin-alpha, importin-beta-binding domain"/>
    <property type="match status" value="1"/>
</dbReference>
<dbReference type="PROSITE" id="PS50176">
    <property type="entry name" value="ARM_REPEAT"/>
    <property type="match status" value="3"/>
</dbReference>
<feature type="repeat" description="ARM" evidence="14">
    <location>
        <begin position="290"/>
        <end position="332"/>
    </location>
</feature>
<dbReference type="InterPro" id="IPR000225">
    <property type="entry name" value="Armadillo"/>
</dbReference>
<dbReference type="Ensembl" id="ENSSRHT00000093056.1">
    <property type="protein sequence ID" value="ENSSRHP00000090610.1"/>
    <property type="gene ID" value="ENSSRHG00000044662.1"/>
</dbReference>
<dbReference type="Pfam" id="PF16186">
    <property type="entry name" value="Arm_3"/>
    <property type="match status" value="1"/>
</dbReference>
<dbReference type="GO" id="GO:0075506">
    <property type="term" value="P:entry of viral genome into host nucleus through nuclear pore complex via importin"/>
    <property type="evidence" value="ECO:0007669"/>
    <property type="project" value="UniProtKB-ARBA"/>
</dbReference>
<dbReference type="Pfam" id="PF13513">
    <property type="entry name" value="HEAT_EZ"/>
    <property type="match status" value="1"/>
</dbReference>
<dbReference type="GO" id="GO:1903902">
    <property type="term" value="P:positive regulation of viral life cycle"/>
    <property type="evidence" value="ECO:0007669"/>
    <property type="project" value="UniProtKB-ARBA"/>
</dbReference>
<feature type="compositionally biased region" description="Polar residues" evidence="15">
    <location>
        <begin position="1"/>
        <end position="15"/>
    </location>
</feature>
<sequence>MSAANENSPRLTQFKNKGKDVTELRRRRIEVNVELRRAKKDEQILKRRNVSSLPDEATSPLQEKSQNCQAQHWTVEEIVNGVSSNNLETQVQATQAARKLLSREKNPPIDRIISAGLIPKFVSFLSLVECPPIQFEAAWALTNIASGTSDQTSAVVQGGAVPAFISLISSPHAHISEQAVWALGNIAGDGSAYRDKVIKHGAVSPLLALLAVPDFSVFPSGYLRNVTWTLSNLCRNKNPAPPLDAVKQMLPTLLCLLHHEDKEVLADTCWAISYLTDGPNERIEVVVETGVVPRLVQLLGSGELSIVTPSLRSIGNIVTGTDDQTQAVISAGALSMFPALLRHHKNNIQKEASWTLSNITAGRDYQIQEVINAGIVPYLVEVLRRDSKTILVILDAINMHRYIAGEKIGEVEKLSLMIEEYGGLDKIEALQSHENEMVYKASLNLIEKYFSGEEEEDECVAPEATTDGYAFQISESQSTFNF</sequence>
<evidence type="ECO:0000256" key="8">
    <source>
        <dbReference type="ARBA" id="ARBA00022843"/>
    </source>
</evidence>
<keyword evidence="6" id="KW-0597">Phosphoprotein</keyword>
<comment type="subcellular location">
    <subcellularLocation>
        <location evidence="2">Cytoplasm</location>
    </subcellularLocation>
    <subcellularLocation>
        <location evidence="1">Nucleus</location>
    </subcellularLocation>
</comment>
<dbReference type="Pfam" id="PF00514">
    <property type="entry name" value="Arm"/>
    <property type="match status" value="4"/>
</dbReference>
<evidence type="ECO:0000256" key="12">
    <source>
        <dbReference type="ARBA" id="ARBA00054240"/>
    </source>
</evidence>
<name>A0A673MIX7_9TELE</name>
<evidence type="ECO:0000256" key="5">
    <source>
        <dbReference type="ARBA" id="ARBA00022490"/>
    </source>
</evidence>
<dbReference type="GO" id="GO:0006606">
    <property type="term" value="P:protein import into nucleus"/>
    <property type="evidence" value="ECO:0007669"/>
    <property type="project" value="InterPro"/>
</dbReference>
<gene>
    <name evidence="17" type="primary">kpna2</name>
</gene>
<keyword evidence="18" id="KW-1185">Reference proteome</keyword>
<evidence type="ECO:0000256" key="2">
    <source>
        <dbReference type="ARBA" id="ARBA00004496"/>
    </source>
</evidence>
<comment type="similarity">
    <text evidence="3 13">Belongs to the importin alpha family.</text>
</comment>
<evidence type="ECO:0000256" key="11">
    <source>
        <dbReference type="ARBA" id="ARBA00023242"/>
    </source>
</evidence>
<evidence type="ECO:0000256" key="3">
    <source>
        <dbReference type="ARBA" id="ARBA00010394"/>
    </source>
</evidence>
<dbReference type="GO" id="GO:0005654">
    <property type="term" value="C:nucleoplasm"/>
    <property type="evidence" value="ECO:0007669"/>
    <property type="project" value="UniProtKB-ARBA"/>
</dbReference>
<comment type="function">
    <text evidence="12">Functions in nuclear protein import as an adapter protein for nuclear receptor KPNB1. Binds specifically and directly to substrates containing either a simple or bipartite NLS motif. Docking of the importin/substrate complex to the nuclear pore complex (NPC) is mediated by KPNB1 through binding to nucleoporin FxFG repeats and the complex is subsequently translocated through the pore by an energy requiring, Ran-dependent mechanism. At the nucleoplasmic side of the NPC, Ran binds to importin-beta and the three components separate and importin-alpha and -beta are re-exported from the nucleus to the cytoplasm where GTP hydrolysis releases Ran from importin. The directionality of nuclear import is thought to be conferred by an asymmetric distribution of the GTP- and GDP-bound forms of Ran between the cytoplasm and nucleus. Mediator of PR-DUB complex component BAP1 nuclear import; acts redundantly with KPNA1 and Transportin-1/TNPO1.</text>
</comment>
<dbReference type="InterPro" id="IPR016024">
    <property type="entry name" value="ARM-type_fold"/>
</dbReference>
<evidence type="ECO:0000256" key="15">
    <source>
        <dbReference type="SAM" id="MobiDB-lite"/>
    </source>
</evidence>
<dbReference type="InterPro" id="IPR036975">
    <property type="entry name" value="Importin-a_IBB_sf"/>
</dbReference>
<dbReference type="GO" id="GO:0061608">
    <property type="term" value="F:nuclear import signal receptor activity"/>
    <property type="evidence" value="ECO:0007669"/>
    <property type="project" value="InterPro"/>
</dbReference>
<evidence type="ECO:0000256" key="9">
    <source>
        <dbReference type="ARBA" id="ARBA00022927"/>
    </source>
</evidence>
<dbReference type="GO" id="GO:0005829">
    <property type="term" value="C:cytosol"/>
    <property type="evidence" value="ECO:0007669"/>
    <property type="project" value="UniProtKB-ARBA"/>
</dbReference>
<feature type="repeat" description="ARM" evidence="14">
    <location>
        <begin position="116"/>
        <end position="159"/>
    </location>
</feature>
<evidence type="ECO:0000256" key="10">
    <source>
        <dbReference type="ARBA" id="ARBA00022990"/>
    </source>
</evidence>
<keyword evidence="5" id="KW-0963">Cytoplasm</keyword>
<dbReference type="InterPro" id="IPR002652">
    <property type="entry name" value="Importin-a_IBB"/>
</dbReference>
<evidence type="ECO:0000256" key="1">
    <source>
        <dbReference type="ARBA" id="ARBA00004123"/>
    </source>
</evidence>
<dbReference type="GO" id="GO:0043657">
    <property type="term" value="C:host cell"/>
    <property type="evidence" value="ECO:0007669"/>
    <property type="project" value="GOC"/>
</dbReference>
<dbReference type="InterPro" id="IPR011989">
    <property type="entry name" value="ARM-like"/>
</dbReference>
<dbReference type="SUPFAM" id="SSF48371">
    <property type="entry name" value="ARM repeat"/>
    <property type="match status" value="1"/>
</dbReference>
<keyword evidence="8" id="KW-0832">Ubl conjugation</keyword>
<dbReference type="InterPro" id="IPR024931">
    <property type="entry name" value="Importin_alpha"/>
</dbReference>
<dbReference type="PIRSF" id="PIRSF005673">
    <property type="entry name" value="Importin_alpha"/>
    <property type="match status" value="1"/>
</dbReference>
<organism evidence="17 18">
    <name type="scientific">Sinocyclocheilus rhinocerous</name>
    <dbReference type="NCBI Taxonomy" id="307959"/>
    <lineage>
        <taxon>Eukaryota</taxon>
        <taxon>Metazoa</taxon>
        <taxon>Chordata</taxon>
        <taxon>Craniata</taxon>
        <taxon>Vertebrata</taxon>
        <taxon>Euteleostomi</taxon>
        <taxon>Actinopterygii</taxon>
        <taxon>Neopterygii</taxon>
        <taxon>Teleostei</taxon>
        <taxon>Ostariophysi</taxon>
        <taxon>Cypriniformes</taxon>
        <taxon>Cyprinidae</taxon>
        <taxon>Cyprininae</taxon>
        <taxon>Sinocyclocheilus</taxon>
    </lineage>
</organism>
<feature type="region of interest" description="Disordered" evidence="15">
    <location>
        <begin position="46"/>
        <end position="66"/>
    </location>
</feature>
<feature type="repeat" description="ARM" evidence="14">
    <location>
        <begin position="159"/>
        <end position="187"/>
    </location>
</feature>
<dbReference type="InterPro" id="IPR032413">
    <property type="entry name" value="Arm_3"/>
</dbReference>
<dbReference type="GO" id="GO:0048513">
    <property type="term" value="P:animal organ development"/>
    <property type="evidence" value="ECO:0007669"/>
    <property type="project" value="UniProtKB-ARBA"/>
</dbReference>
<evidence type="ECO:0000256" key="6">
    <source>
        <dbReference type="ARBA" id="ARBA00022553"/>
    </source>
</evidence>
<evidence type="ECO:0000313" key="18">
    <source>
        <dbReference type="Proteomes" id="UP000472270"/>
    </source>
</evidence>
<evidence type="ECO:0000256" key="4">
    <source>
        <dbReference type="ARBA" id="ARBA00022448"/>
    </source>
</evidence>
<protein>
    <recommendedName>
        <fullName evidence="13">Importin subunit alpha</fullName>
    </recommendedName>
</protein>
<keyword evidence="7" id="KW-0677">Repeat</keyword>
<evidence type="ECO:0000256" key="7">
    <source>
        <dbReference type="ARBA" id="ARBA00022737"/>
    </source>
</evidence>
<evidence type="ECO:0000259" key="16">
    <source>
        <dbReference type="PROSITE" id="PS51214"/>
    </source>
</evidence>
<dbReference type="Pfam" id="PF01749">
    <property type="entry name" value="IBB"/>
    <property type="match status" value="1"/>
</dbReference>
<dbReference type="FunFam" id="1.20.5.690:FF:000005">
    <property type="entry name" value="Importin subunit alpha"/>
    <property type="match status" value="1"/>
</dbReference>
<dbReference type="AlphaFoldDB" id="A0A673MIX7"/>
<dbReference type="FunFam" id="1.25.10.10:FF:000009">
    <property type="entry name" value="Importin subunit alpha"/>
    <property type="match status" value="1"/>
</dbReference>
<keyword evidence="11" id="KW-0539">Nucleus</keyword>
<reference evidence="17" key="1">
    <citation type="submission" date="2025-08" db="UniProtKB">
        <authorList>
            <consortium name="Ensembl"/>
        </authorList>
    </citation>
    <scope>IDENTIFICATION</scope>
</reference>
<dbReference type="Proteomes" id="UP000472270">
    <property type="component" value="Unassembled WGS sequence"/>
</dbReference>
<evidence type="ECO:0000256" key="14">
    <source>
        <dbReference type="PROSITE-ProRule" id="PRU00259"/>
    </source>
</evidence>
<dbReference type="PROSITE" id="PS51214">
    <property type="entry name" value="IBB"/>
    <property type="match status" value="1"/>
</dbReference>
<dbReference type="SMART" id="SM00185">
    <property type="entry name" value="ARM"/>
    <property type="match status" value="7"/>
</dbReference>
<feature type="domain" description="IBB" evidence="16">
    <location>
        <begin position="1"/>
        <end position="57"/>
    </location>
</feature>
<dbReference type="Gene3D" id="1.25.10.10">
    <property type="entry name" value="Leucine-rich Repeat Variant"/>
    <property type="match status" value="1"/>
</dbReference>
<evidence type="ECO:0000313" key="17">
    <source>
        <dbReference type="Ensembl" id="ENSSRHP00000090610.1"/>
    </source>
</evidence>
<dbReference type="PANTHER" id="PTHR23316">
    <property type="entry name" value="IMPORTIN ALPHA"/>
    <property type="match status" value="1"/>
</dbReference>